<keyword evidence="3" id="KW-1185">Reference proteome</keyword>
<comment type="caution">
    <text evidence="2">The sequence shown here is derived from an EMBL/GenBank/DDBJ whole genome shotgun (WGS) entry which is preliminary data.</text>
</comment>
<dbReference type="RefSeq" id="WP_231515987.1">
    <property type="nucleotide sequence ID" value="NZ_JAZHFZ010000006.1"/>
</dbReference>
<keyword evidence="1" id="KW-1133">Transmembrane helix</keyword>
<protein>
    <submittedName>
        <fullName evidence="2">DUF2127 domain-containing protein</fullName>
    </submittedName>
</protein>
<feature type="transmembrane region" description="Helical" evidence="1">
    <location>
        <begin position="43"/>
        <end position="62"/>
    </location>
</feature>
<accession>A0ABU9R166</accession>
<name>A0ABU9R166_9BURK</name>
<dbReference type="InterPro" id="IPR021125">
    <property type="entry name" value="DUF2127"/>
</dbReference>
<dbReference type="Pfam" id="PF09900">
    <property type="entry name" value="DUF2127"/>
    <property type="match status" value="1"/>
</dbReference>
<sequence>MVNFLLHTVQHLSIGAQKFAAIYLLGHGMIKLWLIVGLLRQRLWYYPVSMIVYGLFIAYQVYRYTFTQSVWLLLGTTLDIVIFALTWHEYRSLRNAQRSAIARS</sequence>
<dbReference type="EMBL" id="JAZHGA010000007">
    <property type="protein sequence ID" value="MEM5340427.1"/>
    <property type="molecule type" value="Genomic_DNA"/>
</dbReference>
<evidence type="ECO:0000313" key="2">
    <source>
        <dbReference type="EMBL" id="MEM5340427.1"/>
    </source>
</evidence>
<organism evidence="2 3">
    <name type="scientific">Paraburkholderia azotifigens</name>
    <dbReference type="NCBI Taxonomy" id="2057004"/>
    <lineage>
        <taxon>Bacteria</taxon>
        <taxon>Pseudomonadati</taxon>
        <taxon>Pseudomonadota</taxon>
        <taxon>Betaproteobacteria</taxon>
        <taxon>Burkholderiales</taxon>
        <taxon>Burkholderiaceae</taxon>
        <taxon>Paraburkholderia</taxon>
    </lineage>
</organism>
<evidence type="ECO:0000313" key="3">
    <source>
        <dbReference type="Proteomes" id="UP001481677"/>
    </source>
</evidence>
<keyword evidence="1" id="KW-0472">Membrane</keyword>
<dbReference type="Proteomes" id="UP001481677">
    <property type="component" value="Unassembled WGS sequence"/>
</dbReference>
<evidence type="ECO:0000256" key="1">
    <source>
        <dbReference type="SAM" id="Phobius"/>
    </source>
</evidence>
<feature type="transmembrane region" description="Helical" evidence="1">
    <location>
        <begin position="20"/>
        <end position="36"/>
    </location>
</feature>
<proteinExistence type="predicted"/>
<keyword evidence="1" id="KW-0812">Transmembrane</keyword>
<gene>
    <name evidence="2" type="ORF">V4C56_12410</name>
</gene>
<feature type="transmembrane region" description="Helical" evidence="1">
    <location>
        <begin position="68"/>
        <end position="88"/>
    </location>
</feature>
<reference evidence="2 3" key="1">
    <citation type="submission" date="2024-01" db="EMBL/GenBank/DDBJ databases">
        <title>The diversity of rhizobia nodulating Mimosa spp. in eleven states of Brazil covering several biomes is determined by host plant, location, and edaphic factors.</title>
        <authorList>
            <person name="Rouws L."/>
            <person name="Barauna A."/>
            <person name="Beukes C."/>
            <person name="De Faria S.M."/>
            <person name="Gross E."/>
            <person name="Dos Reis Junior F.B."/>
            <person name="Simon M."/>
            <person name="Maluk M."/>
            <person name="Odee D.W."/>
            <person name="Kenicer G."/>
            <person name="Young J.P.W."/>
            <person name="Reis V.M."/>
            <person name="Zilli J."/>
            <person name="James E.K."/>
        </authorList>
    </citation>
    <scope>NUCLEOTIDE SEQUENCE [LARGE SCALE GENOMIC DNA]</scope>
    <source>
        <strain evidence="2 3">JPY530</strain>
    </source>
</reference>